<dbReference type="AlphaFoldDB" id="A0A5E7QHS2"/>
<proteinExistence type="predicted"/>
<dbReference type="EMBL" id="CABVIK010000040">
    <property type="protein sequence ID" value="VVP61802.1"/>
    <property type="molecule type" value="Genomic_DNA"/>
</dbReference>
<dbReference type="InterPro" id="IPR025391">
    <property type="entry name" value="DUF4123"/>
</dbReference>
<name>A0A5E7QHS2_PSEFL</name>
<feature type="domain" description="DUF4123" evidence="1">
    <location>
        <begin position="20"/>
        <end position="141"/>
    </location>
</feature>
<protein>
    <recommendedName>
        <fullName evidence="1">DUF4123 domain-containing protein</fullName>
    </recommendedName>
</protein>
<evidence type="ECO:0000259" key="1">
    <source>
        <dbReference type="Pfam" id="PF13503"/>
    </source>
</evidence>
<accession>A0A5E7QHS2</accession>
<evidence type="ECO:0000313" key="2">
    <source>
        <dbReference type="EMBL" id="VVP61802.1"/>
    </source>
</evidence>
<sequence>MIKSIASPFQAPLAPGILCVILDASFDPQLQAHVEQIIDHGVGRCIPLFDDTPFARLQAAGPFAVLCTATGALMEYASALLERADAGCVAYLENEQAFEQAVEHWRSLLTISTDDTPAQLMRFYEPRWLEPLLSSLDETELLQFMGPLTDMAWRNELGWRHLANPQPNPEAETQEPGWLHLNVERQAQMDQHRLKVQAGRFALDYQALLAMPEPVAFVYWQLLAAQQAGYLQLAEQERWLRLALRQGDGFCNGSPYTELLARDDLGLGDKLSELERF</sequence>
<dbReference type="Proteomes" id="UP000349468">
    <property type="component" value="Unassembled WGS sequence"/>
</dbReference>
<reference evidence="2 3" key="1">
    <citation type="submission" date="2019-09" db="EMBL/GenBank/DDBJ databases">
        <authorList>
            <person name="Chandra G."/>
            <person name="Truman W A."/>
        </authorList>
    </citation>
    <scope>NUCLEOTIDE SEQUENCE [LARGE SCALE GENOMIC DNA]</scope>
    <source>
        <strain evidence="2">PS870</strain>
    </source>
</reference>
<dbReference type="RefSeq" id="WP_154914275.1">
    <property type="nucleotide sequence ID" value="NZ_CABVIK010000040.1"/>
</dbReference>
<organism evidence="2 3">
    <name type="scientific">Pseudomonas fluorescens</name>
    <dbReference type="NCBI Taxonomy" id="294"/>
    <lineage>
        <taxon>Bacteria</taxon>
        <taxon>Pseudomonadati</taxon>
        <taxon>Pseudomonadota</taxon>
        <taxon>Gammaproteobacteria</taxon>
        <taxon>Pseudomonadales</taxon>
        <taxon>Pseudomonadaceae</taxon>
        <taxon>Pseudomonas</taxon>
    </lineage>
</organism>
<gene>
    <name evidence="2" type="ORF">PS870_06445</name>
</gene>
<dbReference type="Pfam" id="PF13503">
    <property type="entry name" value="DUF4123"/>
    <property type="match status" value="1"/>
</dbReference>
<evidence type="ECO:0000313" key="3">
    <source>
        <dbReference type="Proteomes" id="UP000349468"/>
    </source>
</evidence>